<evidence type="ECO:0000313" key="3">
    <source>
        <dbReference type="Proteomes" id="UP000318102"/>
    </source>
</evidence>
<comment type="caution">
    <text evidence="2">The sequence shown here is derived from an EMBL/GenBank/DDBJ whole genome shotgun (WGS) entry which is preliminary data.</text>
</comment>
<feature type="transmembrane region" description="Helical" evidence="1">
    <location>
        <begin position="206"/>
        <end position="229"/>
    </location>
</feature>
<dbReference type="RefSeq" id="WP_144995183.1">
    <property type="nucleotide sequence ID" value="NZ_VNJK01000007.1"/>
</dbReference>
<keyword evidence="1" id="KW-0812">Transmembrane</keyword>
<sequence>MIGNLINDAVAKFFSDLAESCINMFLSLLAAMNSISIDILNIPVVNHAILYSQVLAGSILAVKFAYEIWYNNLLRDNGDSEADVKGAIVNVSQAAAMIGAVPWVTKQVYVWGTSIATDVANLPGTDLNSGSNLMKNLFTTTLQTGGGSIVIVAVAIVFALVIFLLVLVQTFIRSAELAVVAAVGSFMALGLTNNESQAFQGWWRELLNISLAQAIQLFLIKCSFFTLTFGFNNDVPMFNIMVFAGFLWVTYKSPSILKQYIYSTGIGRASAQATQSVGSMVMMRRFMMKGA</sequence>
<evidence type="ECO:0000313" key="2">
    <source>
        <dbReference type="EMBL" id="TVX85627.1"/>
    </source>
</evidence>
<keyword evidence="1" id="KW-0472">Membrane</keyword>
<gene>
    <name evidence="2" type="ORF">FPZ44_25075</name>
</gene>
<proteinExistence type="predicted"/>
<organism evidence="2 3">
    <name type="scientific">Paenibacillus agilis</name>
    <dbReference type="NCBI Taxonomy" id="3020863"/>
    <lineage>
        <taxon>Bacteria</taxon>
        <taxon>Bacillati</taxon>
        <taxon>Bacillota</taxon>
        <taxon>Bacilli</taxon>
        <taxon>Bacillales</taxon>
        <taxon>Paenibacillaceae</taxon>
        <taxon>Paenibacillus</taxon>
    </lineage>
</organism>
<feature type="transmembrane region" description="Helical" evidence="1">
    <location>
        <begin position="149"/>
        <end position="171"/>
    </location>
</feature>
<dbReference type="EMBL" id="VNJK01000007">
    <property type="protein sequence ID" value="TVX85627.1"/>
    <property type="molecule type" value="Genomic_DNA"/>
</dbReference>
<dbReference type="InterPro" id="IPR046084">
    <property type="entry name" value="TrbL_4"/>
</dbReference>
<dbReference type="OrthoDB" id="2565235at2"/>
<reference evidence="2 3" key="1">
    <citation type="submission" date="2019-07" db="EMBL/GenBank/DDBJ databases">
        <authorList>
            <person name="Kim J."/>
        </authorList>
    </citation>
    <scope>NUCLEOTIDE SEQUENCE [LARGE SCALE GENOMIC DNA]</scope>
    <source>
        <strain evidence="2 3">N4</strain>
    </source>
</reference>
<dbReference type="AlphaFoldDB" id="A0A559ID80"/>
<dbReference type="Proteomes" id="UP000318102">
    <property type="component" value="Unassembled WGS sequence"/>
</dbReference>
<feature type="transmembrane region" description="Helical" evidence="1">
    <location>
        <begin position="177"/>
        <end position="194"/>
    </location>
</feature>
<accession>A0A559ID80</accession>
<keyword evidence="3" id="KW-1185">Reference proteome</keyword>
<protein>
    <submittedName>
        <fullName evidence="2">Conjugation protein</fullName>
    </submittedName>
</protein>
<keyword evidence="1" id="KW-1133">Transmembrane helix</keyword>
<dbReference type="Pfam" id="PF19597">
    <property type="entry name" value="TrbL_4"/>
    <property type="match status" value="1"/>
</dbReference>
<evidence type="ECO:0000256" key="1">
    <source>
        <dbReference type="SAM" id="Phobius"/>
    </source>
</evidence>
<name>A0A559ID80_9BACL</name>